<accession>W6AAJ3</accession>
<gene>
    <name evidence="1" type="ORF">SSABA_v1c04630</name>
</gene>
<dbReference type="AlphaFoldDB" id="W6AAJ3"/>
<evidence type="ECO:0000313" key="1">
    <source>
        <dbReference type="EMBL" id="AHI53870.1"/>
    </source>
</evidence>
<dbReference type="Proteomes" id="UP000019265">
    <property type="component" value="Chromosome"/>
</dbReference>
<reference evidence="1 2" key="1">
    <citation type="journal article" date="2014" name="Genome Biol. Evol.">
        <title>Molecular evolution of the substrate utilization strategies and putative virulence factors in mosquito-associated Spiroplasma species.</title>
        <authorList>
            <person name="Chang T.H."/>
            <person name="Lo W.S."/>
            <person name="Ku C."/>
            <person name="Chen L.L."/>
            <person name="Kuo C.H."/>
        </authorList>
    </citation>
    <scope>NUCLEOTIDE SEQUENCE [LARGE SCALE GENOMIC DNA]</scope>
    <source>
        <strain evidence="1">Ar-1343</strain>
    </source>
</reference>
<dbReference type="HOGENOM" id="CLU_047559_0_0_14"/>
<dbReference type="KEGG" id="ssab:SSABA_v1c04630"/>
<dbReference type="RefSeq" id="WP_025251011.1">
    <property type="nucleotide sequence ID" value="NZ_CP006934.1"/>
</dbReference>
<dbReference type="STRING" id="1276257.SSABA_v1c04630"/>
<dbReference type="PATRIC" id="fig|1276257.3.peg.474"/>
<dbReference type="EMBL" id="CP006934">
    <property type="protein sequence ID" value="AHI53870.1"/>
    <property type="molecule type" value="Genomic_DNA"/>
</dbReference>
<sequence>MLLNKIIAKNFIKPGIKTVNFIPNGELQNASIAKDKNHEINQLLDIVNGGWYSYTISFEKFYPKFALQNNDMDLEIDALVSLDDLELKELNKNLRADGFIRPIKSSEFLFQIKVYWPYLFPVVRLVPLTFPKEQTLILGNHYAKFIKPNLTKKEILAGAGINAVAQFRKKYFKLKAQKVSNKYKEQHLQYISLIRATFTHDNKFIGKLARLVYNIDDGDILNYGDNPEFFFNNKNIKNWLNSFQLFVDFPEFKMSFFELIYEYFLCDLQWLYSTRTINSGYEIQKLLFENEATTAIDFSKYQKIFTGAISQKEREERRMKYNKELLNYNQKNVLFDKKSIELLANFKILADRQENLISKQIQFSPRISTKQPVSPKAHQDINKEYFSDRNIPAMVKMIKEEDSSSYLFPQKAQVKKSKPIIENESDFSFDTKMFD</sequence>
<protein>
    <submittedName>
        <fullName evidence="1">Uncharacterized protein</fullName>
    </submittedName>
</protein>
<organism evidence="1 2">
    <name type="scientific">Spiroplasma sabaudiense Ar-1343</name>
    <dbReference type="NCBI Taxonomy" id="1276257"/>
    <lineage>
        <taxon>Bacteria</taxon>
        <taxon>Bacillati</taxon>
        <taxon>Mycoplasmatota</taxon>
        <taxon>Mollicutes</taxon>
        <taxon>Entomoplasmatales</taxon>
        <taxon>Spiroplasmataceae</taxon>
        <taxon>Spiroplasma</taxon>
    </lineage>
</organism>
<keyword evidence="2" id="KW-1185">Reference proteome</keyword>
<evidence type="ECO:0000313" key="2">
    <source>
        <dbReference type="Proteomes" id="UP000019265"/>
    </source>
</evidence>
<proteinExistence type="predicted"/>
<dbReference type="OrthoDB" id="388193at2"/>
<name>W6AAJ3_9MOLU</name>